<dbReference type="EMBL" id="KN847520">
    <property type="protein sequence ID" value="KIV96959.1"/>
    <property type="molecule type" value="Genomic_DNA"/>
</dbReference>
<dbReference type="AlphaFoldDB" id="A0A0D1ZSU1"/>
<dbReference type="InterPro" id="IPR050425">
    <property type="entry name" value="NAD(P)_dehydrat-like"/>
</dbReference>
<dbReference type="RefSeq" id="XP_016228533.1">
    <property type="nucleotide sequence ID" value="XM_016364884.1"/>
</dbReference>
<dbReference type="PANTHER" id="PTHR10366:SF564">
    <property type="entry name" value="STEROL-4-ALPHA-CARBOXYLATE 3-DEHYDROGENASE, DECARBOXYLATING"/>
    <property type="match status" value="1"/>
</dbReference>
<name>A0A0D1ZSU1_EXOME</name>
<dbReference type="InterPro" id="IPR036291">
    <property type="entry name" value="NAD(P)-bd_dom_sf"/>
</dbReference>
<reference evidence="4 5" key="1">
    <citation type="submission" date="2015-01" db="EMBL/GenBank/DDBJ databases">
        <title>The Genome Sequence of Exophiala mesophila CBS40295.</title>
        <authorList>
            <consortium name="The Broad Institute Genomics Platform"/>
            <person name="Cuomo C."/>
            <person name="de Hoog S."/>
            <person name="Gorbushina A."/>
            <person name="Stielow B."/>
            <person name="Teixiera M."/>
            <person name="Abouelleil A."/>
            <person name="Chapman S.B."/>
            <person name="Priest M."/>
            <person name="Young S.K."/>
            <person name="Wortman J."/>
            <person name="Nusbaum C."/>
            <person name="Birren B."/>
        </authorList>
    </citation>
    <scope>NUCLEOTIDE SEQUENCE [LARGE SCALE GENOMIC DNA]</scope>
    <source>
        <strain evidence="4 5">CBS 40295</strain>
    </source>
</reference>
<evidence type="ECO:0000313" key="4">
    <source>
        <dbReference type="EMBL" id="KIV96959.1"/>
    </source>
</evidence>
<evidence type="ECO:0000256" key="2">
    <source>
        <dbReference type="ARBA" id="ARBA00023445"/>
    </source>
</evidence>
<dbReference type="OMA" id="NTDFVEH"/>
<dbReference type="InterPro" id="IPR001509">
    <property type="entry name" value="Epimerase_deHydtase"/>
</dbReference>
<accession>A0A0D1ZSU1</accession>
<dbReference type="PANTHER" id="PTHR10366">
    <property type="entry name" value="NAD DEPENDENT EPIMERASE/DEHYDRATASE"/>
    <property type="match status" value="1"/>
</dbReference>
<dbReference type="HOGENOM" id="CLU_007383_9_2_1"/>
<feature type="domain" description="NAD-dependent epimerase/dehydratase" evidence="3">
    <location>
        <begin position="5"/>
        <end position="272"/>
    </location>
</feature>
<sequence length="342" mass="37340">MPLTLVTGGNGFVGASIVSTLLAKGHSVILAVRNASSAEGLVSVHADWPRDRITIAVVPDFTVPGVFDEVFKSNPSIEYVVHVAAPLLDDPRNTDFVEHFEKPSVAGNISLLQSIKTFGLNVKAVSVTGSINSITLGDQDDVKARVFSNTEWLALGRDDAIKAQNSYISYCVGKKLAEKAVWDFIEREKPQFTVTNFQPPLIFGPMEQKVDSADKINFSTSQIQSILNSGKAEGGKVPATMFPGYIDVRDLADLQVLALTTPAAANRRFVVGHTMFFNDFADALRKVPEFASRIGENNDDRSVLTPARFGTQEVDDVFHYKYRSLEETAVDTAKSILAVEQK</sequence>
<organism evidence="4 5">
    <name type="scientific">Exophiala mesophila</name>
    <name type="common">Black yeast-like fungus</name>
    <dbReference type="NCBI Taxonomy" id="212818"/>
    <lineage>
        <taxon>Eukaryota</taxon>
        <taxon>Fungi</taxon>
        <taxon>Dikarya</taxon>
        <taxon>Ascomycota</taxon>
        <taxon>Pezizomycotina</taxon>
        <taxon>Eurotiomycetes</taxon>
        <taxon>Chaetothyriomycetidae</taxon>
        <taxon>Chaetothyriales</taxon>
        <taxon>Herpotrichiellaceae</taxon>
        <taxon>Exophiala</taxon>
    </lineage>
</organism>
<dbReference type="GeneID" id="27318614"/>
<comment type="similarity">
    <text evidence="2">Belongs to the NAD(P)-dependent epimerase/dehydratase family. Dihydroflavonol-4-reductase subfamily.</text>
</comment>
<dbReference type="VEuPathDB" id="FungiDB:PV10_00769"/>
<evidence type="ECO:0000259" key="3">
    <source>
        <dbReference type="Pfam" id="PF01370"/>
    </source>
</evidence>
<evidence type="ECO:0000313" key="5">
    <source>
        <dbReference type="Proteomes" id="UP000054302"/>
    </source>
</evidence>
<dbReference type="STRING" id="212818.A0A0D1ZSU1"/>
<dbReference type="Pfam" id="PF01370">
    <property type="entry name" value="Epimerase"/>
    <property type="match status" value="1"/>
</dbReference>
<gene>
    <name evidence="4" type="ORF">PV10_00769</name>
</gene>
<keyword evidence="1" id="KW-0560">Oxidoreductase</keyword>
<dbReference type="GO" id="GO:0016616">
    <property type="term" value="F:oxidoreductase activity, acting on the CH-OH group of donors, NAD or NADP as acceptor"/>
    <property type="evidence" value="ECO:0007669"/>
    <property type="project" value="TreeGrafter"/>
</dbReference>
<evidence type="ECO:0000256" key="1">
    <source>
        <dbReference type="ARBA" id="ARBA00023002"/>
    </source>
</evidence>
<protein>
    <recommendedName>
        <fullName evidence="3">NAD-dependent epimerase/dehydratase domain-containing protein</fullName>
    </recommendedName>
</protein>
<dbReference type="OrthoDB" id="2735536at2759"/>
<dbReference type="Proteomes" id="UP000054302">
    <property type="component" value="Unassembled WGS sequence"/>
</dbReference>
<dbReference type="SUPFAM" id="SSF51735">
    <property type="entry name" value="NAD(P)-binding Rossmann-fold domains"/>
    <property type="match status" value="1"/>
</dbReference>
<dbReference type="Gene3D" id="3.40.50.720">
    <property type="entry name" value="NAD(P)-binding Rossmann-like Domain"/>
    <property type="match status" value="1"/>
</dbReference>
<keyword evidence="5" id="KW-1185">Reference proteome</keyword>
<proteinExistence type="inferred from homology"/>